<sequence length="258" mass="28062">MLLLWMFRTGACHLGECITIQFVKTLLIGATLTQIPKGSSGSDGTTRLLPFDPAVKTNAEALQMPHSRPETKKRKNKKSTAPSADHDNSGDDRVTKKSKAATNTASSKFTVVLVGDTPAVDAGKATIPTVSQVQNKFGTNEAQFITISQDDSAEDIKKAVIGAFTASGCPFAGDPAIIQNFTFLFRKSNGRGHQNTLACSTIRYSQTVSICPLPDSFYVMTTCSFARKKNLEILDDLMEEEVEPTLDTDYSFWFGESD</sequence>
<feature type="compositionally biased region" description="Basic and acidic residues" evidence="1">
    <location>
        <begin position="84"/>
        <end position="95"/>
    </location>
</feature>
<feature type="chain" id="PRO_5020660407" evidence="2">
    <location>
        <begin position="18"/>
        <end position="258"/>
    </location>
</feature>
<reference evidence="3 4" key="1">
    <citation type="journal article" date="2019" name="Nat. Ecol. Evol.">
        <title>Megaphylogeny resolves global patterns of mushroom evolution.</title>
        <authorList>
            <person name="Varga T."/>
            <person name="Krizsan K."/>
            <person name="Foldi C."/>
            <person name="Dima B."/>
            <person name="Sanchez-Garcia M."/>
            <person name="Sanchez-Ramirez S."/>
            <person name="Szollosi G.J."/>
            <person name="Szarkandi J.G."/>
            <person name="Papp V."/>
            <person name="Albert L."/>
            <person name="Andreopoulos W."/>
            <person name="Angelini C."/>
            <person name="Antonin V."/>
            <person name="Barry K.W."/>
            <person name="Bougher N.L."/>
            <person name="Buchanan P."/>
            <person name="Buyck B."/>
            <person name="Bense V."/>
            <person name="Catcheside P."/>
            <person name="Chovatia M."/>
            <person name="Cooper J."/>
            <person name="Damon W."/>
            <person name="Desjardin D."/>
            <person name="Finy P."/>
            <person name="Geml J."/>
            <person name="Haridas S."/>
            <person name="Hughes K."/>
            <person name="Justo A."/>
            <person name="Karasinski D."/>
            <person name="Kautmanova I."/>
            <person name="Kiss B."/>
            <person name="Kocsube S."/>
            <person name="Kotiranta H."/>
            <person name="LaButti K.M."/>
            <person name="Lechner B.E."/>
            <person name="Liimatainen K."/>
            <person name="Lipzen A."/>
            <person name="Lukacs Z."/>
            <person name="Mihaltcheva S."/>
            <person name="Morgado L.N."/>
            <person name="Niskanen T."/>
            <person name="Noordeloos M.E."/>
            <person name="Ohm R.A."/>
            <person name="Ortiz-Santana B."/>
            <person name="Ovrebo C."/>
            <person name="Racz N."/>
            <person name="Riley R."/>
            <person name="Savchenko A."/>
            <person name="Shiryaev A."/>
            <person name="Soop K."/>
            <person name="Spirin V."/>
            <person name="Szebenyi C."/>
            <person name="Tomsovsky M."/>
            <person name="Tulloss R.E."/>
            <person name="Uehling J."/>
            <person name="Grigoriev I.V."/>
            <person name="Vagvolgyi C."/>
            <person name="Papp T."/>
            <person name="Martin F.M."/>
            <person name="Miettinen O."/>
            <person name="Hibbett D.S."/>
            <person name="Nagy L.G."/>
        </authorList>
    </citation>
    <scope>NUCLEOTIDE SEQUENCE [LARGE SCALE GENOMIC DNA]</scope>
    <source>
        <strain evidence="3 4">CBS 962.96</strain>
    </source>
</reference>
<dbReference type="EMBL" id="ML179785">
    <property type="protein sequence ID" value="THU81712.1"/>
    <property type="molecule type" value="Genomic_DNA"/>
</dbReference>
<evidence type="ECO:0000256" key="2">
    <source>
        <dbReference type="SAM" id="SignalP"/>
    </source>
</evidence>
<gene>
    <name evidence="3" type="ORF">K435DRAFT_808855</name>
</gene>
<dbReference type="AlphaFoldDB" id="A0A4S8L020"/>
<proteinExistence type="predicted"/>
<evidence type="ECO:0000313" key="4">
    <source>
        <dbReference type="Proteomes" id="UP000297245"/>
    </source>
</evidence>
<feature type="signal peptide" evidence="2">
    <location>
        <begin position="1"/>
        <end position="17"/>
    </location>
</feature>
<keyword evidence="2" id="KW-0732">Signal</keyword>
<name>A0A4S8L020_DENBC</name>
<feature type="region of interest" description="Disordered" evidence="1">
    <location>
        <begin position="59"/>
        <end position="100"/>
    </location>
</feature>
<accession>A0A4S8L020</accession>
<keyword evidence="4" id="KW-1185">Reference proteome</keyword>
<dbReference type="Proteomes" id="UP000297245">
    <property type="component" value="Unassembled WGS sequence"/>
</dbReference>
<protein>
    <submittedName>
        <fullName evidence="3">Uncharacterized protein</fullName>
    </submittedName>
</protein>
<organism evidence="3 4">
    <name type="scientific">Dendrothele bispora (strain CBS 962.96)</name>
    <dbReference type="NCBI Taxonomy" id="1314807"/>
    <lineage>
        <taxon>Eukaryota</taxon>
        <taxon>Fungi</taxon>
        <taxon>Dikarya</taxon>
        <taxon>Basidiomycota</taxon>
        <taxon>Agaricomycotina</taxon>
        <taxon>Agaricomycetes</taxon>
        <taxon>Agaricomycetidae</taxon>
        <taxon>Agaricales</taxon>
        <taxon>Agaricales incertae sedis</taxon>
        <taxon>Dendrothele</taxon>
    </lineage>
</organism>
<evidence type="ECO:0000313" key="3">
    <source>
        <dbReference type="EMBL" id="THU81712.1"/>
    </source>
</evidence>
<evidence type="ECO:0000256" key="1">
    <source>
        <dbReference type="SAM" id="MobiDB-lite"/>
    </source>
</evidence>